<sequence length="1054" mass="107903">MSSRTKTSFYLLLLALLVVVASAQETTPTPTPANSSAPAPSGCELCRDKRDCSKANRGSPGQYCYDWLDVGRGSRHACCCPSSSVCKVTSNNYECKCDDKPRSSNSKDSNNKDRKTKNWMWIGLGVLVAGFVIGCCLYLCCLRSEPETFVVQQPVYGQPAYGQPVYGQPVYGQAGYGQAGYCGGGGMGAGAGMAVGAGAGLVGGMLIGGALADHGHGHGYTSDHGGYSGDCAPDGQTPAPATTPAAAPTTAPATTPATSSANSTANLSGCELCRDKKDCNKANRGSPGQYCYDWLDKGAGARHACCCPAAAVCKVATNNYECKCDNKPSSSNSNTSSSSDSGGSKNWMWIGLGVLIAGCLVGGCIYSCVRRNQAETTTTYVQQPVYAQPGYGQPGYGQPGYGQPMYGQPMYGQPGVVHHHHNQSGGMGAGAGMAVGAGVGLLGGVLIGEAIADAGDHGHYGGGGYGGDYGGGGGGDFGGGGFAGSRANTGTSNSITACHQRYHGRHAHDDTDTNNSYAVRSDCSKANRGIPGQYCYDWLDKGAGARHACCCPSDAVCQVPKTNYECMCNSKKSINNNNNNSSSNRTSSGVYIGAGVGALILACCLGGCIYVCRQRRQEAYYPQQAQPVYAAPYPQQGYAVNCAPAYGGSGYGGGYGGGYGYGRSGMGAGTGAVLGGAAGLVGGILIGEAIADAGDHGGHGYYGGGGGDYGGGDYGGGDYGGGGDSGFAVDLPAQKAIAAETTAQKAVTNATTSNTSHSSCLLCRDTHDCTKAYDGAPGQYCYDWLDTAAKPHACCCPPDAVCKVPKTKYGCNTMTKLLRLPLLALAFLALAVAQTTTTPPTANNGTSPATPAPTKSQCELCRDEKQCSKAYQGSPGQYCKDWMNTQGQRLSCCAPADAICVKGDSQYQCKFNLPKKKKDNSWIWIAIGVFAGGLVIGAIVYFCIRSRRNDKGDYNNTQTTYVEQPVYANGAYGQPGYPPQGYPQQGYGYTNHYGHRGDGGDGMGAGAGMAIGAGAGLIGGMLIGEAIADAGHHGGGGYGGGGDDFGGGGFAGDF</sequence>
<keyword evidence="7" id="KW-0732">Signal</keyword>
<keyword evidence="4 6" id="KW-0472">Membrane</keyword>
<feature type="chain" id="PRO_5043640602" evidence="7">
    <location>
        <begin position="24"/>
        <end position="1054"/>
    </location>
</feature>
<feature type="compositionally biased region" description="Low complexity" evidence="5">
    <location>
        <begin position="237"/>
        <end position="264"/>
    </location>
</feature>
<keyword evidence="2 6" id="KW-0812">Transmembrane</keyword>
<reference evidence="8" key="2">
    <citation type="journal article" date="2023" name="Microbiol Resour">
        <title>Decontamination and Annotation of the Draft Genome Sequence of the Oomycete Lagenidium giganteum ARSEF 373.</title>
        <authorList>
            <person name="Morgan W.R."/>
            <person name="Tartar A."/>
        </authorList>
    </citation>
    <scope>NUCLEOTIDE SEQUENCE</scope>
    <source>
        <strain evidence="8">ARSEF 373</strain>
    </source>
</reference>
<evidence type="ECO:0000256" key="2">
    <source>
        <dbReference type="ARBA" id="ARBA00022692"/>
    </source>
</evidence>
<reference evidence="8" key="1">
    <citation type="submission" date="2022-11" db="EMBL/GenBank/DDBJ databases">
        <authorList>
            <person name="Morgan W.R."/>
            <person name="Tartar A."/>
        </authorList>
    </citation>
    <scope>NUCLEOTIDE SEQUENCE</scope>
    <source>
        <strain evidence="8">ARSEF 373</strain>
    </source>
</reference>
<accession>A0AAV2Z182</accession>
<feature type="transmembrane region" description="Helical" evidence="6">
    <location>
        <begin position="817"/>
        <end position="836"/>
    </location>
</feature>
<evidence type="ECO:0000256" key="4">
    <source>
        <dbReference type="ARBA" id="ARBA00023136"/>
    </source>
</evidence>
<dbReference type="PANTHER" id="PTHR31395:SF23">
    <property type="entry name" value="GEO05642P1"/>
    <property type="match status" value="1"/>
</dbReference>
<organism evidence="8 9">
    <name type="scientific">Lagenidium giganteum</name>
    <dbReference type="NCBI Taxonomy" id="4803"/>
    <lineage>
        <taxon>Eukaryota</taxon>
        <taxon>Sar</taxon>
        <taxon>Stramenopiles</taxon>
        <taxon>Oomycota</taxon>
        <taxon>Peronosporomycetes</taxon>
        <taxon>Pythiales</taxon>
        <taxon>Pythiaceae</taxon>
    </lineage>
</organism>
<feature type="transmembrane region" description="Helical" evidence="6">
    <location>
        <begin position="590"/>
        <end position="612"/>
    </location>
</feature>
<evidence type="ECO:0000256" key="5">
    <source>
        <dbReference type="SAM" id="MobiDB-lite"/>
    </source>
</evidence>
<feature type="region of interest" description="Disordered" evidence="5">
    <location>
        <begin position="231"/>
        <end position="264"/>
    </location>
</feature>
<evidence type="ECO:0000313" key="8">
    <source>
        <dbReference type="EMBL" id="DAZ99364.1"/>
    </source>
</evidence>
<dbReference type="InterPro" id="IPR026910">
    <property type="entry name" value="Shisa"/>
</dbReference>
<feature type="transmembrane region" description="Helical" evidence="6">
    <location>
        <begin position="119"/>
        <end position="140"/>
    </location>
</feature>
<protein>
    <submittedName>
        <fullName evidence="8">Uncharacterized protein</fullName>
    </submittedName>
</protein>
<evidence type="ECO:0000256" key="7">
    <source>
        <dbReference type="SAM" id="SignalP"/>
    </source>
</evidence>
<evidence type="ECO:0000256" key="1">
    <source>
        <dbReference type="ARBA" id="ARBA00004370"/>
    </source>
</evidence>
<feature type="transmembrane region" description="Helical" evidence="6">
    <location>
        <begin position="922"/>
        <end position="944"/>
    </location>
</feature>
<comment type="caution">
    <text evidence="8">The sequence shown here is derived from an EMBL/GenBank/DDBJ whole genome shotgun (WGS) entry which is preliminary data.</text>
</comment>
<dbReference type="EMBL" id="DAKRPA010000085">
    <property type="protein sequence ID" value="DAZ99364.1"/>
    <property type="molecule type" value="Genomic_DNA"/>
</dbReference>
<comment type="subcellular location">
    <subcellularLocation>
        <location evidence="1">Membrane</location>
    </subcellularLocation>
</comment>
<proteinExistence type="predicted"/>
<feature type="transmembrane region" description="Helical" evidence="6">
    <location>
        <begin position="347"/>
        <end position="369"/>
    </location>
</feature>
<keyword evidence="9" id="KW-1185">Reference proteome</keyword>
<dbReference type="PANTHER" id="PTHR31395">
    <property type="entry name" value="SHISA"/>
    <property type="match status" value="1"/>
</dbReference>
<evidence type="ECO:0000256" key="6">
    <source>
        <dbReference type="SAM" id="Phobius"/>
    </source>
</evidence>
<dbReference type="GO" id="GO:0016020">
    <property type="term" value="C:membrane"/>
    <property type="evidence" value="ECO:0007669"/>
    <property type="project" value="UniProtKB-SubCell"/>
</dbReference>
<evidence type="ECO:0000256" key="3">
    <source>
        <dbReference type="ARBA" id="ARBA00022989"/>
    </source>
</evidence>
<gene>
    <name evidence="8" type="ORF">N0F65_005215</name>
</gene>
<dbReference type="Proteomes" id="UP001146120">
    <property type="component" value="Unassembled WGS sequence"/>
</dbReference>
<dbReference type="AlphaFoldDB" id="A0AAV2Z182"/>
<evidence type="ECO:0000313" key="9">
    <source>
        <dbReference type="Proteomes" id="UP001146120"/>
    </source>
</evidence>
<name>A0AAV2Z182_9STRA</name>
<feature type="signal peptide" evidence="7">
    <location>
        <begin position="1"/>
        <end position="23"/>
    </location>
</feature>
<keyword evidence="3 6" id="KW-1133">Transmembrane helix</keyword>